<dbReference type="Proteomes" id="UP001174694">
    <property type="component" value="Unassembled WGS sequence"/>
</dbReference>
<dbReference type="SUPFAM" id="SSF56059">
    <property type="entry name" value="Glutathione synthetase ATP-binding domain-like"/>
    <property type="match status" value="1"/>
</dbReference>
<dbReference type="AlphaFoldDB" id="A0AA38VDI0"/>
<keyword evidence="1" id="KW-0547">Nucleotide-binding</keyword>
<name>A0AA38VDI0_9PEZI</name>
<dbReference type="GO" id="GO:0046872">
    <property type="term" value="F:metal ion binding"/>
    <property type="evidence" value="ECO:0007669"/>
    <property type="project" value="InterPro"/>
</dbReference>
<evidence type="ECO:0000259" key="2">
    <source>
        <dbReference type="PROSITE" id="PS50975"/>
    </source>
</evidence>
<organism evidence="3 4">
    <name type="scientific">Pleurostoma richardsiae</name>
    <dbReference type="NCBI Taxonomy" id="41990"/>
    <lineage>
        <taxon>Eukaryota</taxon>
        <taxon>Fungi</taxon>
        <taxon>Dikarya</taxon>
        <taxon>Ascomycota</taxon>
        <taxon>Pezizomycotina</taxon>
        <taxon>Sordariomycetes</taxon>
        <taxon>Sordariomycetidae</taxon>
        <taxon>Calosphaeriales</taxon>
        <taxon>Pleurostomataceae</taxon>
        <taxon>Pleurostoma</taxon>
    </lineage>
</organism>
<evidence type="ECO:0000313" key="3">
    <source>
        <dbReference type="EMBL" id="KAJ9131997.1"/>
    </source>
</evidence>
<accession>A0AA38VDI0</accession>
<proteinExistence type="predicted"/>
<keyword evidence="1 3" id="KW-0067">ATP-binding</keyword>
<dbReference type="InterPro" id="IPR013815">
    <property type="entry name" value="ATP_grasp_subdomain_1"/>
</dbReference>
<gene>
    <name evidence="3" type="ORF">NKR23_g11507</name>
</gene>
<feature type="domain" description="ATP-grasp" evidence="2">
    <location>
        <begin position="118"/>
        <end position="299"/>
    </location>
</feature>
<comment type="caution">
    <text evidence="3">The sequence shown here is derived from an EMBL/GenBank/DDBJ whole genome shotgun (WGS) entry which is preliminary data.</text>
</comment>
<reference evidence="3" key="1">
    <citation type="submission" date="2022-07" db="EMBL/GenBank/DDBJ databases">
        <title>Fungi with potential for degradation of polypropylene.</title>
        <authorList>
            <person name="Gostincar C."/>
        </authorList>
    </citation>
    <scope>NUCLEOTIDE SEQUENCE</scope>
    <source>
        <strain evidence="3">EXF-13308</strain>
    </source>
</reference>
<dbReference type="Gene3D" id="3.30.470.20">
    <property type="entry name" value="ATP-grasp fold, B domain"/>
    <property type="match status" value="1"/>
</dbReference>
<keyword evidence="4" id="KW-1185">Reference proteome</keyword>
<dbReference type="PROSITE" id="PS50975">
    <property type="entry name" value="ATP_GRASP"/>
    <property type="match status" value="1"/>
</dbReference>
<sequence>MKVLLSDGSGLTSRQLATILSRKRHEVHALCPPGLSLTKLTRRVTKTHVVPPFGPQPYRWLDAALTVAREEKIGTIVCAQEQVAVLSAEVGQIRALGIKIAVPSFPALARVMDKISASQTLQEAGLRQPESAVVASTGELLSYIHLLPAYIKTPIGTASKGVIFAESAEDLQHAVSQLEDQRSFKEGGQALIQRAVSGQLLMVQSVFSGGTLLSWHACLRVREGPSGGAAKKTSLPLPAVKEDLVRLGALLEWDGALSLDAIIHEGSCYYIDVNPRIVEPMNALLSGVDLVDSLLKVSDDLSGANSTSMTREIVGASEGKKEVSTHQYILAAVKAVERGRFALVVEALHAIVGTGEYADSSEELTPAEDDPLSVVVVIMITILLLVDGLRLAQYLDRGTVSNYALSLGGWSMILDSYARVHASNQGQSAEQVTKDRTGEYKK</sequence>
<dbReference type="Gene3D" id="3.30.1490.20">
    <property type="entry name" value="ATP-grasp fold, A domain"/>
    <property type="match status" value="1"/>
</dbReference>
<evidence type="ECO:0000313" key="4">
    <source>
        <dbReference type="Proteomes" id="UP001174694"/>
    </source>
</evidence>
<dbReference type="GO" id="GO:0005524">
    <property type="term" value="F:ATP binding"/>
    <property type="evidence" value="ECO:0007669"/>
    <property type="project" value="UniProtKB-UniRule"/>
</dbReference>
<dbReference type="EMBL" id="JANBVO010000062">
    <property type="protein sequence ID" value="KAJ9131997.1"/>
    <property type="molecule type" value="Genomic_DNA"/>
</dbReference>
<protein>
    <submittedName>
        <fullName evidence="3">Glutathione synthetase ATP-binding domain-like protein</fullName>
    </submittedName>
</protein>
<evidence type="ECO:0000256" key="1">
    <source>
        <dbReference type="PROSITE-ProRule" id="PRU00409"/>
    </source>
</evidence>
<dbReference type="InterPro" id="IPR011761">
    <property type="entry name" value="ATP-grasp"/>
</dbReference>